<dbReference type="GeneID" id="300575261"/>
<dbReference type="InterPro" id="IPR005720">
    <property type="entry name" value="Dihydroorotate_DH_cat"/>
</dbReference>
<comment type="caution">
    <text evidence="9">The sequence shown here is derived from an EMBL/GenBank/DDBJ whole genome shotgun (WGS) entry which is preliminary data.</text>
</comment>
<comment type="pathway">
    <text evidence="2">Pyrimidine metabolism; UMP biosynthesis via de novo pathway.</text>
</comment>
<dbReference type="PANTHER" id="PTHR48109:SF1">
    <property type="entry name" value="DIHYDROOROTATE DEHYDROGENASE (FUMARATE)"/>
    <property type="match status" value="1"/>
</dbReference>
<dbReference type="InterPro" id="IPR013785">
    <property type="entry name" value="Aldolase_TIM"/>
</dbReference>
<protein>
    <submittedName>
        <fullName evidence="9">Dihydroorotate dehydrogenase</fullName>
    </submittedName>
</protein>
<dbReference type="PANTHER" id="PTHR48109">
    <property type="entry name" value="DIHYDROOROTATE DEHYDROGENASE (QUINONE), MITOCHONDRIAL-RELATED"/>
    <property type="match status" value="1"/>
</dbReference>
<evidence type="ECO:0000256" key="1">
    <source>
        <dbReference type="ARBA" id="ARBA00001917"/>
    </source>
</evidence>
<proteinExistence type="predicted"/>
<dbReference type="InterPro" id="IPR023359">
    <property type="entry name" value="Dihydro_DH_chainA_dom2"/>
</dbReference>
<name>A0ABY2H8Z5_9HYPO</name>
<feature type="domain" description="Dihydroorotate dehydrogenase catalytic" evidence="8">
    <location>
        <begin position="93"/>
        <end position="368"/>
    </location>
</feature>
<dbReference type="RefSeq" id="XP_073560352.1">
    <property type="nucleotide sequence ID" value="XM_073700811.1"/>
</dbReference>
<dbReference type="Gene3D" id="3.20.20.70">
    <property type="entry name" value="Aldolase class I"/>
    <property type="match status" value="1"/>
</dbReference>
<keyword evidence="4" id="KW-0288">FMN</keyword>
<comment type="cofactor">
    <cofactor evidence="1">
        <name>FMN</name>
        <dbReference type="ChEBI" id="CHEBI:58210"/>
    </cofactor>
</comment>
<evidence type="ECO:0000313" key="10">
    <source>
        <dbReference type="Proteomes" id="UP001642720"/>
    </source>
</evidence>
<evidence type="ECO:0000313" key="9">
    <source>
        <dbReference type="EMBL" id="TFB04151.1"/>
    </source>
</evidence>
<evidence type="ECO:0000256" key="6">
    <source>
        <dbReference type="ARBA" id="ARBA00023002"/>
    </source>
</evidence>
<evidence type="ECO:0000256" key="5">
    <source>
        <dbReference type="ARBA" id="ARBA00022975"/>
    </source>
</evidence>
<keyword evidence="3" id="KW-0285">Flavoprotein</keyword>
<organism evidence="9 10">
    <name type="scientific">Trichoderma ghanense</name>
    <dbReference type="NCBI Taxonomy" id="65468"/>
    <lineage>
        <taxon>Eukaryota</taxon>
        <taxon>Fungi</taxon>
        <taxon>Dikarya</taxon>
        <taxon>Ascomycota</taxon>
        <taxon>Pezizomycotina</taxon>
        <taxon>Sordariomycetes</taxon>
        <taxon>Hypocreomycetidae</taxon>
        <taxon>Hypocreales</taxon>
        <taxon>Hypocreaceae</taxon>
        <taxon>Trichoderma</taxon>
    </lineage>
</organism>
<gene>
    <name evidence="9" type="ORF">CCMA1212_003465</name>
</gene>
<evidence type="ECO:0000256" key="4">
    <source>
        <dbReference type="ARBA" id="ARBA00022643"/>
    </source>
</evidence>
<evidence type="ECO:0000256" key="3">
    <source>
        <dbReference type="ARBA" id="ARBA00022630"/>
    </source>
</evidence>
<dbReference type="InterPro" id="IPR050074">
    <property type="entry name" value="DHO_dehydrogenase"/>
</dbReference>
<dbReference type="Gene3D" id="2.30.26.10">
    <property type="entry name" value="Dihydroorotate Dehydrogenase A, chain A, domain 2"/>
    <property type="match status" value="1"/>
</dbReference>
<reference evidence="9 10" key="1">
    <citation type="submission" date="2018-01" db="EMBL/GenBank/DDBJ databases">
        <title>Genome characterization of the sugarcane-associated fungus Trichoderma ghanense CCMA-1212 and their application in lignocelulose bioconversion.</title>
        <authorList>
            <person name="Steindorff A.S."/>
            <person name="Mendes T.D."/>
            <person name="Vilela E.S.D."/>
            <person name="Rodrigues D.S."/>
            <person name="Formighieri E.F."/>
            <person name="Melo I.S."/>
            <person name="Favaro L.C.L."/>
        </authorList>
    </citation>
    <scope>NUCLEOTIDE SEQUENCE [LARGE SCALE GENOMIC DNA]</scope>
    <source>
        <strain evidence="9 10">CCMA-1212</strain>
    </source>
</reference>
<dbReference type="Pfam" id="PF01180">
    <property type="entry name" value="DHO_dh"/>
    <property type="match status" value="1"/>
</dbReference>
<keyword evidence="5" id="KW-0665">Pyrimidine biosynthesis</keyword>
<feature type="region of interest" description="Disordered" evidence="7">
    <location>
        <begin position="68"/>
        <end position="97"/>
    </location>
</feature>
<dbReference type="EMBL" id="PPTA01000004">
    <property type="protein sequence ID" value="TFB04151.1"/>
    <property type="molecule type" value="Genomic_DNA"/>
</dbReference>
<keyword evidence="10" id="KW-1185">Reference proteome</keyword>
<keyword evidence="6" id="KW-0560">Oxidoreductase</keyword>
<feature type="compositionally biased region" description="Low complexity" evidence="7">
    <location>
        <begin position="69"/>
        <end position="86"/>
    </location>
</feature>
<evidence type="ECO:0000256" key="2">
    <source>
        <dbReference type="ARBA" id="ARBA00004725"/>
    </source>
</evidence>
<evidence type="ECO:0000259" key="8">
    <source>
        <dbReference type="Pfam" id="PF01180"/>
    </source>
</evidence>
<accession>A0ABY2H8Z5</accession>
<dbReference type="SUPFAM" id="SSF51395">
    <property type="entry name" value="FMN-linked oxidoreductases"/>
    <property type="match status" value="1"/>
</dbReference>
<sequence length="370" mass="38140">MPPKLRIHPPLLNTASPWSTSHTHLTSLLRSPSLGAVTTRTSLLAGFPHDPSRHRYAFFDPAALSVPGSNNTSSTTATATKSSTFSGPPEDSLTNNIPQTSTLTPLASLNTLGYSPLPLSAYLSMISSFTSPASSSPKTIIISITGSPSEISSSYGLISSFFHSSSSSPSSSAFPLAIEINLSCPNIPNLPPPAYSPSSLATYLAALPIASDIPIGIKIPPYTHAGQFDDFVSALLGSHSPSAPASSSAPVPASKLSFITATNTLGSSLLLGPSSSSSPEPLLPDAGIGGMAGPPLHPLALGNVAILRRRFDADPRLAHLDIIGVGGVYDGQGYKRMRSVGAMAVGIATALGRQGVDVFTSIEKDINSAW</sequence>
<evidence type="ECO:0000256" key="7">
    <source>
        <dbReference type="SAM" id="MobiDB-lite"/>
    </source>
</evidence>
<dbReference type="Proteomes" id="UP001642720">
    <property type="component" value="Unassembled WGS sequence"/>
</dbReference>